<dbReference type="Proteomes" id="UP001221519">
    <property type="component" value="Plasmid unnamed1"/>
</dbReference>
<protein>
    <submittedName>
        <fullName evidence="1">Uncharacterized protein</fullName>
    </submittedName>
</protein>
<evidence type="ECO:0000313" key="2">
    <source>
        <dbReference type="Proteomes" id="UP001221519"/>
    </source>
</evidence>
<accession>A0ABY7XJX8</accession>
<proteinExistence type="predicted"/>
<gene>
    <name evidence="1" type="ORF">PUW25_25515</name>
</gene>
<keyword evidence="2" id="KW-1185">Reference proteome</keyword>
<keyword evidence="1" id="KW-0614">Plasmid</keyword>
<dbReference type="EMBL" id="CP118109">
    <property type="protein sequence ID" value="WDI05170.1"/>
    <property type="molecule type" value="Genomic_DNA"/>
</dbReference>
<reference evidence="1 2" key="1">
    <citation type="submission" date="2023-02" db="EMBL/GenBank/DDBJ databases">
        <title>Pathogen: clinical or host-associated sample.</title>
        <authorList>
            <person name="Hergert J."/>
            <person name="Casey R."/>
            <person name="Wagner J."/>
            <person name="Young E.L."/>
            <person name="Oakeson K.F."/>
        </authorList>
    </citation>
    <scope>NUCLEOTIDE SEQUENCE [LARGE SCALE GENOMIC DNA]</scope>
    <source>
        <strain evidence="1 2">2022CK-00829</strain>
        <plasmid evidence="1 2">unnamed1</plasmid>
    </source>
</reference>
<geneLocation type="plasmid" evidence="1 2">
    <name>unnamed1</name>
</geneLocation>
<sequence length="86" mass="10189">MGAKPIKRHTLTKDNVKHFSRIQRTGNVLPQPARIVVDKEYWEDVGGWRGWETTPIYDKVFHDWEYAYAVYDEILRRADPGSVKER</sequence>
<evidence type="ECO:0000313" key="1">
    <source>
        <dbReference type="EMBL" id="WDI05170.1"/>
    </source>
</evidence>
<organism evidence="1 2">
    <name type="scientific">Paenibacillus urinalis</name>
    <dbReference type="NCBI Taxonomy" id="521520"/>
    <lineage>
        <taxon>Bacteria</taxon>
        <taxon>Bacillati</taxon>
        <taxon>Bacillota</taxon>
        <taxon>Bacilli</taxon>
        <taxon>Bacillales</taxon>
        <taxon>Paenibacillaceae</taxon>
        <taxon>Paenibacillus</taxon>
    </lineage>
</organism>
<name>A0ABY7XJX8_9BACL</name>
<dbReference type="RefSeq" id="WP_274338756.1">
    <property type="nucleotide sequence ID" value="NZ_CP118109.1"/>
</dbReference>